<sequence>MKSLLAACGLVVVFFGSTAVVSAQAANWCKWDERNMECNWTANDGLCAVSGTNCDVPVVE</sequence>
<protein>
    <submittedName>
        <fullName evidence="2">Uncharacterized protein</fullName>
    </submittedName>
</protein>
<proteinExistence type="predicted"/>
<evidence type="ECO:0000256" key="1">
    <source>
        <dbReference type="SAM" id="SignalP"/>
    </source>
</evidence>
<gene>
    <name evidence="2" type="ORF">SAMN03080617_01857</name>
</gene>
<organism evidence="2 3">
    <name type="scientific">Algoriphagus alkaliphilus</name>
    <dbReference type="NCBI Taxonomy" id="279824"/>
    <lineage>
        <taxon>Bacteria</taxon>
        <taxon>Pseudomonadati</taxon>
        <taxon>Bacteroidota</taxon>
        <taxon>Cytophagia</taxon>
        <taxon>Cytophagales</taxon>
        <taxon>Cyclobacteriaceae</taxon>
        <taxon>Algoriphagus</taxon>
    </lineage>
</organism>
<dbReference type="Proteomes" id="UP000198756">
    <property type="component" value="Unassembled WGS sequence"/>
</dbReference>
<dbReference type="EMBL" id="FMXE01000011">
    <property type="protein sequence ID" value="SDA71272.1"/>
    <property type="molecule type" value="Genomic_DNA"/>
</dbReference>
<evidence type="ECO:0000313" key="3">
    <source>
        <dbReference type="Proteomes" id="UP000198756"/>
    </source>
</evidence>
<keyword evidence="3" id="KW-1185">Reference proteome</keyword>
<dbReference type="AlphaFoldDB" id="A0A1G5XLP9"/>
<keyword evidence="1" id="KW-0732">Signal</keyword>
<name>A0A1G5XLP9_9BACT</name>
<feature type="signal peptide" evidence="1">
    <location>
        <begin position="1"/>
        <end position="25"/>
    </location>
</feature>
<feature type="chain" id="PRO_5011431874" evidence="1">
    <location>
        <begin position="26"/>
        <end position="60"/>
    </location>
</feature>
<accession>A0A1G5XLP9</accession>
<reference evidence="3" key="1">
    <citation type="submission" date="2016-10" db="EMBL/GenBank/DDBJ databases">
        <authorList>
            <person name="Varghese N."/>
            <person name="Submissions S."/>
        </authorList>
    </citation>
    <scope>NUCLEOTIDE SEQUENCE [LARGE SCALE GENOMIC DNA]</scope>
    <source>
        <strain evidence="3">DSM 22703</strain>
    </source>
</reference>
<evidence type="ECO:0000313" key="2">
    <source>
        <dbReference type="EMBL" id="SDA71272.1"/>
    </source>
</evidence>